<evidence type="ECO:0000256" key="1">
    <source>
        <dbReference type="SAM" id="SignalP"/>
    </source>
</evidence>
<gene>
    <name evidence="2" type="ORF">UK23_16475</name>
</gene>
<dbReference type="AlphaFoldDB" id="A0A0F0H2Y2"/>
<feature type="chain" id="PRO_5039163481" description="3-keto-disaccharide hydrolase domain-containing protein" evidence="1">
    <location>
        <begin position="20"/>
        <end position="229"/>
    </location>
</feature>
<name>A0A0F0H2Y2_LENAE</name>
<sequence>MKATAGAGAVLLAGGTANAAAEERSVNAFTVSRVSLRQTVYKGRGAVEMTMPSSAYQDPAKEVLTDRDFMAWKDFDFHDGTIDAYVASKLAPDAPSYARGFIGISFRIDAEKRFENIYLRPVNSQVEDQVRRNHSIQYFAYPDFLFPKLRKEEPEKYESYVDIDVQEWIHMRIDVRGSQAKLFVNGAPRPSLVVNDLKLGPEQRGGVGFWIESGTVGYFSGLRVRRVGR</sequence>
<keyword evidence="3" id="KW-1185">Reference proteome</keyword>
<dbReference type="EMBL" id="JYJG01000101">
    <property type="protein sequence ID" value="KJK48642.1"/>
    <property type="molecule type" value="Genomic_DNA"/>
</dbReference>
<evidence type="ECO:0000313" key="2">
    <source>
        <dbReference type="EMBL" id="KJK48642.1"/>
    </source>
</evidence>
<organism evidence="2 3">
    <name type="scientific">Lentzea aerocolonigenes</name>
    <name type="common">Lechevalieria aerocolonigenes</name>
    <name type="synonym">Saccharothrix aerocolonigenes</name>
    <dbReference type="NCBI Taxonomy" id="68170"/>
    <lineage>
        <taxon>Bacteria</taxon>
        <taxon>Bacillati</taxon>
        <taxon>Actinomycetota</taxon>
        <taxon>Actinomycetes</taxon>
        <taxon>Pseudonocardiales</taxon>
        <taxon>Pseudonocardiaceae</taxon>
        <taxon>Lentzea</taxon>
    </lineage>
</organism>
<proteinExistence type="predicted"/>
<reference evidence="2 3" key="1">
    <citation type="submission" date="2015-02" db="EMBL/GenBank/DDBJ databases">
        <authorList>
            <person name="Ju K.-S."/>
            <person name="Doroghazi J.R."/>
            <person name="Metcalf W."/>
        </authorList>
    </citation>
    <scope>NUCLEOTIDE SEQUENCE [LARGE SCALE GENOMIC DNA]</scope>
    <source>
        <strain evidence="2 3">NRRL B-16140</strain>
    </source>
</reference>
<dbReference type="Gene3D" id="2.60.120.560">
    <property type="entry name" value="Exo-inulinase, domain 1"/>
    <property type="match status" value="1"/>
</dbReference>
<keyword evidence="1" id="KW-0732">Signal</keyword>
<dbReference type="PATRIC" id="fig|68170.10.peg.4180"/>
<dbReference type="Proteomes" id="UP000033393">
    <property type="component" value="Unassembled WGS sequence"/>
</dbReference>
<comment type="caution">
    <text evidence="2">The sequence shown here is derived from an EMBL/GenBank/DDBJ whole genome shotgun (WGS) entry which is preliminary data.</text>
</comment>
<protein>
    <recommendedName>
        <fullName evidence="4">3-keto-disaccharide hydrolase domain-containing protein</fullName>
    </recommendedName>
</protein>
<accession>A0A0F0H2Y2</accession>
<feature type="signal peptide" evidence="1">
    <location>
        <begin position="1"/>
        <end position="19"/>
    </location>
</feature>
<evidence type="ECO:0008006" key="4">
    <source>
        <dbReference type="Google" id="ProtNLM"/>
    </source>
</evidence>
<evidence type="ECO:0000313" key="3">
    <source>
        <dbReference type="Proteomes" id="UP000033393"/>
    </source>
</evidence>